<evidence type="ECO:0000313" key="2">
    <source>
        <dbReference type="Proteomes" id="UP000245514"/>
    </source>
</evidence>
<dbReference type="Gene3D" id="3.40.960.10">
    <property type="entry name" value="VSR Endonuclease"/>
    <property type="match status" value="1"/>
</dbReference>
<dbReference type="Proteomes" id="UP000245514">
    <property type="component" value="Unassembled WGS sequence"/>
</dbReference>
<evidence type="ECO:0000313" key="1">
    <source>
        <dbReference type="EMBL" id="PWI27075.1"/>
    </source>
</evidence>
<comment type="caution">
    <text evidence="1">The sequence shown here is derived from an EMBL/GenBank/DDBJ whole genome shotgun (WGS) entry which is preliminary data.</text>
</comment>
<keyword evidence="2" id="KW-1185">Reference proteome</keyword>
<accession>A0ABX5L5Y6</accession>
<evidence type="ECO:0008006" key="3">
    <source>
        <dbReference type="Google" id="ProtNLM"/>
    </source>
</evidence>
<gene>
    <name evidence="1" type="ORF">CAY35_09340</name>
</gene>
<organism evidence="1 2">
    <name type="scientific">Pseudoglutamicibacter cumminsii</name>
    <dbReference type="NCBI Taxonomy" id="156979"/>
    <lineage>
        <taxon>Bacteria</taxon>
        <taxon>Bacillati</taxon>
        <taxon>Actinomycetota</taxon>
        <taxon>Actinomycetes</taxon>
        <taxon>Micrococcales</taxon>
        <taxon>Micrococcaceae</taxon>
        <taxon>Pseudoglutamicibacter</taxon>
    </lineage>
</organism>
<name>A0ABX5L5Y6_9MICC</name>
<sequence length="377" mass="43528">MGRKLTPPPEALHNTIFTRKEALQAGLTPGQLRSHQYKRIAPSIYCHRDTTPTPDAIARAYSRSRPRIVITGIQAAQHYKFPLPHWIENPTHDPNTPTPRISLWSRTWRRDHPDHHLEWNKRRLKPGAVTTLPDPEFPTHIRITTVERTWFDLANILDLENMVIVLDHIIRIPNPKYENREKPLSTPERIAAFIEAHPHTPGIRIAREALRLTRIGADSPQETRLRLACREAALPEPAVNRWIEDNDGRRIVRPDLTWPEAKVACEYDGAIHETERKRVTDARRNALTARLGWRQIIVKDTDLCRQERLGWLTKDRLAAWNQLGNRERPKRPLGVRIGHYGIKLRVWQPVSMGLAPGLCQSPVIHTIRKALKYELAA</sequence>
<proteinExistence type="predicted"/>
<protein>
    <recommendedName>
        <fullName evidence="3">DUF559 domain-containing protein</fullName>
    </recommendedName>
</protein>
<reference evidence="1 2" key="1">
    <citation type="submission" date="2018-05" db="EMBL/GenBank/DDBJ databases">
        <title>Draft Genome Sequence of Arthrobacter cumminsii IME1328, Isolated from a Patient Who Suffered from Foot Ulcers in China.</title>
        <authorList>
            <person name="Li M."/>
            <person name="Jiang Z."/>
            <person name="Sun Q."/>
            <person name="Tong Y."/>
        </authorList>
    </citation>
    <scope>NUCLEOTIDE SEQUENCE [LARGE SCALE GENOMIC DNA]</scope>
    <source>
        <strain evidence="1 2">IME1328</strain>
    </source>
</reference>
<dbReference type="EMBL" id="QFWG01000017">
    <property type="protein sequence ID" value="PWI27075.1"/>
    <property type="molecule type" value="Genomic_DNA"/>
</dbReference>
<dbReference type="RefSeq" id="WP_109304333.1">
    <property type="nucleotide sequence ID" value="NZ_QFWG01000017.1"/>
</dbReference>